<reference evidence="2" key="1">
    <citation type="submission" date="2017-08" db="EMBL/GenBank/DDBJ databases">
        <authorList>
            <person name="Imhoff J.F."/>
            <person name="Rahn T."/>
            <person name="Kuenzel S."/>
            <person name="Neulinger S.C."/>
        </authorList>
    </citation>
    <scope>NUCLEOTIDE SEQUENCE</scope>
    <source>
        <strain evidence="2">DSM 11080</strain>
    </source>
</reference>
<evidence type="ECO:0000313" key="3">
    <source>
        <dbReference type="Proteomes" id="UP001296776"/>
    </source>
</evidence>
<sequence>MHSGYPIVAWSSIGYCNRLGRLTHFGRADSPLQRRRAEDIDSASSSWPELGIILTMAMMMVASAAIVREAERGNIQRVRARVARPRLP</sequence>
<accession>A0AAJ0U3D0</accession>
<comment type="caution">
    <text evidence="2">The sequence shown here is derived from an EMBL/GenBank/DDBJ whole genome shotgun (WGS) entry which is preliminary data.</text>
</comment>
<dbReference type="Proteomes" id="UP001296776">
    <property type="component" value="Unassembled WGS sequence"/>
</dbReference>
<keyword evidence="1" id="KW-0812">Transmembrane</keyword>
<protein>
    <submittedName>
        <fullName evidence="2">Uncharacterized protein</fullName>
    </submittedName>
</protein>
<proteinExistence type="predicted"/>
<feature type="transmembrane region" description="Helical" evidence="1">
    <location>
        <begin position="50"/>
        <end position="67"/>
    </location>
</feature>
<name>A0AAJ0U3D0_9GAMM</name>
<keyword evidence="3" id="KW-1185">Reference proteome</keyword>
<keyword evidence="1" id="KW-0472">Membrane</keyword>
<dbReference type="AlphaFoldDB" id="A0AAJ0U3D0"/>
<dbReference type="EMBL" id="NRSJ01000011">
    <property type="protein sequence ID" value="MBK1704546.1"/>
    <property type="molecule type" value="Genomic_DNA"/>
</dbReference>
<gene>
    <name evidence="2" type="ORF">CKO40_08345</name>
</gene>
<keyword evidence="1" id="KW-1133">Transmembrane helix</keyword>
<reference evidence="2" key="2">
    <citation type="journal article" date="2020" name="Microorganisms">
        <title>Osmotic Adaptation and Compatible Solute Biosynthesis of Phototrophic Bacteria as Revealed from Genome Analyses.</title>
        <authorList>
            <person name="Imhoff J.F."/>
            <person name="Rahn T."/>
            <person name="Kunzel S."/>
            <person name="Keller A."/>
            <person name="Neulinger S.C."/>
        </authorList>
    </citation>
    <scope>NUCLEOTIDE SEQUENCE</scope>
    <source>
        <strain evidence="2">DSM 11080</strain>
    </source>
</reference>
<evidence type="ECO:0000313" key="2">
    <source>
        <dbReference type="EMBL" id="MBK1704546.1"/>
    </source>
</evidence>
<evidence type="ECO:0000256" key="1">
    <source>
        <dbReference type="SAM" id="Phobius"/>
    </source>
</evidence>
<organism evidence="2 3">
    <name type="scientific">Halochromatium glycolicum</name>
    <dbReference type="NCBI Taxonomy" id="85075"/>
    <lineage>
        <taxon>Bacteria</taxon>
        <taxon>Pseudomonadati</taxon>
        <taxon>Pseudomonadota</taxon>
        <taxon>Gammaproteobacteria</taxon>
        <taxon>Chromatiales</taxon>
        <taxon>Chromatiaceae</taxon>
        <taxon>Halochromatium</taxon>
    </lineage>
</organism>